<evidence type="ECO:0000256" key="5">
    <source>
        <dbReference type="ARBA" id="ARBA00022840"/>
    </source>
</evidence>
<evidence type="ECO:0000256" key="4">
    <source>
        <dbReference type="ARBA" id="ARBA00022777"/>
    </source>
</evidence>
<dbReference type="STRING" id="5627.A0A1C7MIJ7"/>
<dbReference type="GO" id="GO:0005524">
    <property type="term" value="F:ATP binding"/>
    <property type="evidence" value="ECO:0007669"/>
    <property type="project" value="UniProtKB-KW"/>
</dbReference>
<dbReference type="Gene3D" id="1.10.510.10">
    <property type="entry name" value="Transferase(Phosphotransferase) domain 1"/>
    <property type="match status" value="1"/>
</dbReference>
<sequence>MGVVHHDMKPANVLIDSEGHCRVSDFGGARFLSNGRLSFTGLKDIIITRSYAAPELFRNVKDSADPYYDEAIDYWSLGATMAILIIDRESFTGTGDFDKIQAQVERVKRRMIRRGSDELLVQFVMDLLQFYPSKRLRGSVIKEHPYFIGIGFDWHSVSSMRYPPFSYHKNTFARAHGYGISSPPPAKNDTRYNLMKMLEDEGIELPIDDSFDVDAEVQGMTCDL</sequence>
<feature type="domain" description="Protein kinase" evidence="6">
    <location>
        <begin position="1"/>
        <end position="147"/>
    </location>
</feature>
<keyword evidence="3" id="KW-0547">Nucleotide-binding</keyword>
<evidence type="ECO:0000256" key="2">
    <source>
        <dbReference type="ARBA" id="ARBA00022679"/>
    </source>
</evidence>
<dbReference type="InterPro" id="IPR011009">
    <property type="entry name" value="Kinase-like_dom_sf"/>
</dbReference>
<evidence type="ECO:0000256" key="3">
    <source>
        <dbReference type="ARBA" id="ARBA00022741"/>
    </source>
</evidence>
<dbReference type="PANTHER" id="PTHR24351">
    <property type="entry name" value="RIBOSOMAL PROTEIN S6 KINASE"/>
    <property type="match status" value="1"/>
</dbReference>
<dbReference type="Pfam" id="PF00069">
    <property type="entry name" value="Pkinase"/>
    <property type="match status" value="1"/>
</dbReference>
<dbReference type="SMART" id="SM00220">
    <property type="entry name" value="S_TKc"/>
    <property type="match status" value="1"/>
</dbReference>
<evidence type="ECO:0000313" key="8">
    <source>
        <dbReference type="Proteomes" id="UP000092993"/>
    </source>
</evidence>
<organism evidence="7 8">
    <name type="scientific">Grifola frondosa</name>
    <name type="common">Maitake</name>
    <name type="synonym">Polyporus frondosus</name>
    <dbReference type="NCBI Taxonomy" id="5627"/>
    <lineage>
        <taxon>Eukaryota</taxon>
        <taxon>Fungi</taxon>
        <taxon>Dikarya</taxon>
        <taxon>Basidiomycota</taxon>
        <taxon>Agaricomycotina</taxon>
        <taxon>Agaricomycetes</taxon>
        <taxon>Polyporales</taxon>
        <taxon>Grifolaceae</taxon>
        <taxon>Grifola</taxon>
    </lineage>
</organism>
<keyword evidence="8" id="KW-1185">Reference proteome</keyword>
<proteinExistence type="predicted"/>
<dbReference type="PROSITE" id="PS50011">
    <property type="entry name" value="PROTEIN_KINASE_DOM"/>
    <property type="match status" value="1"/>
</dbReference>
<dbReference type="Proteomes" id="UP000092993">
    <property type="component" value="Unassembled WGS sequence"/>
</dbReference>
<evidence type="ECO:0000256" key="1">
    <source>
        <dbReference type="ARBA" id="ARBA00022527"/>
    </source>
</evidence>
<dbReference type="InterPro" id="IPR000719">
    <property type="entry name" value="Prot_kinase_dom"/>
</dbReference>
<protein>
    <submittedName>
        <fullName evidence="7">Chromosomal serine/threonine-protein kinase JIL-1</fullName>
    </submittedName>
</protein>
<dbReference type="AlphaFoldDB" id="A0A1C7MIJ7"/>
<dbReference type="OMA" id="NAKMANC"/>
<gene>
    <name evidence="7" type="primary">JIL-1</name>
    <name evidence="7" type="ORF">A0H81_03208</name>
</gene>
<dbReference type="InterPro" id="IPR008271">
    <property type="entry name" value="Ser/Thr_kinase_AS"/>
</dbReference>
<accession>A0A1C7MIJ7</accession>
<evidence type="ECO:0000259" key="6">
    <source>
        <dbReference type="PROSITE" id="PS50011"/>
    </source>
</evidence>
<dbReference type="EMBL" id="LUGG01000003">
    <property type="protein sequence ID" value="OBZ76771.1"/>
    <property type="molecule type" value="Genomic_DNA"/>
</dbReference>
<keyword evidence="5" id="KW-0067">ATP-binding</keyword>
<keyword evidence="4 7" id="KW-0418">Kinase</keyword>
<dbReference type="SUPFAM" id="SSF56112">
    <property type="entry name" value="Protein kinase-like (PK-like)"/>
    <property type="match status" value="1"/>
</dbReference>
<keyword evidence="1" id="KW-0723">Serine/threonine-protein kinase</keyword>
<keyword evidence="2" id="KW-0808">Transferase</keyword>
<dbReference type="PROSITE" id="PS00108">
    <property type="entry name" value="PROTEIN_KINASE_ST"/>
    <property type="match status" value="1"/>
</dbReference>
<evidence type="ECO:0000313" key="7">
    <source>
        <dbReference type="EMBL" id="OBZ76771.1"/>
    </source>
</evidence>
<dbReference type="GO" id="GO:0004674">
    <property type="term" value="F:protein serine/threonine kinase activity"/>
    <property type="evidence" value="ECO:0007669"/>
    <property type="project" value="UniProtKB-KW"/>
</dbReference>
<dbReference type="OrthoDB" id="10252171at2759"/>
<name>A0A1C7MIJ7_GRIFR</name>
<reference evidence="7 8" key="1">
    <citation type="submission" date="2016-03" db="EMBL/GenBank/DDBJ databases">
        <title>Whole genome sequencing of Grifola frondosa 9006-11.</title>
        <authorList>
            <person name="Min B."/>
            <person name="Park H."/>
            <person name="Kim J.-G."/>
            <person name="Cho H."/>
            <person name="Oh Y.-L."/>
            <person name="Kong W.-S."/>
            <person name="Choi I.-G."/>
        </authorList>
    </citation>
    <scope>NUCLEOTIDE SEQUENCE [LARGE SCALE GENOMIC DNA]</scope>
    <source>
        <strain evidence="7 8">9006-11</strain>
    </source>
</reference>
<comment type="caution">
    <text evidence="7">The sequence shown here is derived from an EMBL/GenBank/DDBJ whole genome shotgun (WGS) entry which is preliminary data.</text>
</comment>